<accession>A0AAN8X0W3</accession>
<keyword evidence="2" id="KW-1185">Reference proteome</keyword>
<sequence>WKTTMATPIPATCLYSQAMSTHPKPCERHSGGLNYRVLLVINITYKKLWIYVSIHNAA</sequence>
<gene>
    <name evidence="1" type="ORF">SK128_005208</name>
</gene>
<reference evidence="1 2" key="1">
    <citation type="submission" date="2023-11" db="EMBL/GenBank/DDBJ databases">
        <title>Halocaridina rubra genome assembly.</title>
        <authorList>
            <person name="Smith C."/>
        </authorList>
    </citation>
    <scope>NUCLEOTIDE SEQUENCE [LARGE SCALE GENOMIC DNA]</scope>
    <source>
        <strain evidence="1">EP-1</strain>
        <tissue evidence="1">Whole</tissue>
    </source>
</reference>
<protein>
    <submittedName>
        <fullName evidence="1">Uncharacterized protein</fullName>
    </submittedName>
</protein>
<dbReference type="AlphaFoldDB" id="A0AAN8X0W3"/>
<evidence type="ECO:0000313" key="1">
    <source>
        <dbReference type="EMBL" id="KAK7075930.1"/>
    </source>
</evidence>
<comment type="caution">
    <text evidence="1">The sequence shown here is derived from an EMBL/GenBank/DDBJ whole genome shotgun (WGS) entry which is preliminary data.</text>
</comment>
<organism evidence="1 2">
    <name type="scientific">Halocaridina rubra</name>
    <name type="common">Hawaiian red shrimp</name>
    <dbReference type="NCBI Taxonomy" id="373956"/>
    <lineage>
        <taxon>Eukaryota</taxon>
        <taxon>Metazoa</taxon>
        <taxon>Ecdysozoa</taxon>
        <taxon>Arthropoda</taxon>
        <taxon>Crustacea</taxon>
        <taxon>Multicrustacea</taxon>
        <taxon>Malacostraca</taxon>
        <taxon>Eumalacostraca</taxon>
        <taxon>Eucarida</taxon>
        <taxon>Decapoda</taxon>
        <taxon>Pleocyemata</taxon>
        <taxon>Caridea</taxon>
        <taxon>Atyoidea</taxon>
        <taxon>Atyidae</taxon>
        <taxon>Halocaridina</taxon>
    </lineage>
</organism>
<name>A0AAN8X0W3_HALRR</name>
<dbReference type="Proteomes" id="UP001381693">
    <property type="component" value="Unassembled WGS sequence"/>
</dbReference>
<proteinExistence type="predicted"/>
<evidence type="ECO:0000313" key="2">
    <source>
        <dbReference type="Proteomes" id="UP001381693"/>
    </source>
</evidence>
<feature type="non-terminal residue" evidence="1">
    <location>
        <position position="1"/>
    </location>
</feature>
<dbReference type="EMBL" id="JAXCGZ010009979">
    <property type="protein sequence ID" value="KAK7075930.1"/>
    <property type="molecule type" value="Genomic_DNA"/>
</dbReference>